<dbReference type="GO" id="GO:0043138">
    <property type="term" value="F:3'-5' DNA helicase activity"/>
    <property type="evidence" value="ECO:0007669"/>
    <property type="project" value="TreeGrafter"/>
</dbReference>
<sequence length="340" mass="37913">MAPTPAAAGPHRQYHWPPTARSSGLQAFKYSVKDKYKKKDVRTVYAELRTRRLKLAPNATKANADAMERLAKWQSLLPTTYDEALVYPRLYPLLAYIHACLRPSDGYGHIIVDEAQDLRYLEWALLGRLNRGAFTVLGDLSQCRSEDGTTDWDRVPAITGRASAPWPVAELVTGYRSTQSIMDFAGSVLPASSPRRSESILGGGIPPRILNVKEEAHTLEVLALEQARLLSARYYPGSAAIVCADLTRLVEVAKQRRWKREENEIWRSPAGNRVRLLDADTCRGLEFDATVVMEPAAFRRRGRSYGELYTALTRANRELVVVHDKPLPAALAHAAEGLAH</sequence>
<protein>
    <submittedName>
        <fullName evidence="1">Uncharacterized protein</fullName>
    </submittedName>
</protein>
<dbReference type="InterPro" id="IPR000212">
    <property type="entry name" value="DNA_helicase_UvrD/REP"/>
</dbReference>
<dbReference type="EMBL" id="FMYF01000021">
    <property type="protein sequence ID" value="SDC08612.1"/>
    <property type="molecule type" value="Genomic_DNA"/>
</dbReference>
<gene>
    <name evidence="1" type="ORF">GA0111570_1212</name>
</gene>
<dbReference type="GO" id="GO:0005524">
    <property type="term" value="F:ATP binding"/>
    <property type="evidence" value="ECO:0007669"/>
    <property type="project" value="InterPro"/>
</dbReference>
<accession>A0A1G6IPX5</accession>
<organism evidence="1 2">
    <name type="scientific">Raineyella antarctica</name>
    <dbReference type="NCBI Taxonomy" id="1577474"/>
    <lineage>
        <taxon>Bacteria</taxon>
        <taxon>Bacillati</taxon>
        <taxon>Actinomycetota</taxon>
        <taxon>Actinomycetes</taxon>
        <taxon>Propionibacteriales</taxon>
        <taxon>Propionibacteriaceae</taxon>
        <taxon>Raineyella</taxon>
    </lineage>
</organism>
<dbReference type="GO" id="GO:0000725">
    <property type="term" value="P:recombinational repair"/>
    <property type="evidence" value="ECO:0007669"/>
    <property type="project" value="TreeGrafter"/>
</dbReference>
<evidence type="ECO:0000313" key="2">
    <source>
        <dbReference type="Proteomes" id="UP000199086"/>
    </source>
</evidence>
<dbReference type="Gene3D" id="3.40.50.300">
    <property type="entry name" value="P-loop containing nucleotide triphosphate hydrolases"/>
    <property type="match status" value="2"/>
</dbReference>
<dbReference type="AlphaFoldDB" id="A0A1G6IPX5"/>
<name>A0A1G6IPX5_9ACTN</name>
<dbReference type="InterPro" id="IPR027417">
    <property type="entry name" value="P-loop_NTPase"/>
</dbReference>
<dbReference type="RefSeq" id="WP_139283311.1">
    <property type="nucleotide sequence ID" value="NZ_FMYF01000021.1"/>
</dbReference>
<reference evidence="1 2" key="1">
    <citation type="submission" date="2016-06" db="EMBL/GenBank/DDBJ databases">
        <authorList>
            <person name="Olsen C.W."/>
            <person name="Carey S."/>
            <person name="Hinshaw L."/>
            <person name="Karasin A.I."/>
        </authorList>
    </citation>
    <scope>NUCLEOTIDE SEQUENCE [LARGE SCALE GENOMIC DNA]</scope>
    <source>
        <strain evidence="1 2">LZ-22</strain>
    </source>
</reference>
<keyword evidence="2" id="KW-1185">Reference proteome</keyword>
<evidence type="ECO:0000313" key="1">
    <source>
        <dbReference type="EMBL" id="SDC08612.1"/>
    </source>
</evidence>
<dbReference type="OrthoDB" id="3196525at2"/>
<dbReference type="PANTHER" id="PTHR11070:SF45">
    <property type="entry name" value="DNA 3'-5' HELICASE"/>
    <property type="match status" value="1"/>
</dbReference>
<dbReference type="GO" id="GO:0003677">
    <property type="term" value="F:DNA binding"/>
    <property type="evidence" value="ECO:0007669"/>
    <property type="project" value="InterPro"/>
</dbReference>
<dbReference type="PANTHER" id="PTHR11070">
    <property type="entry name" value="UVRD / RECB / PCRA DNA HELICASE FAMILY MEMBER"/>
    <property type="match status" value="1"/>
</dbReference>
<dbReference type="Proteomes" id="UP000199086">
    <property type="component" value="Unassembled WGS sequence"/>
</dbReference>
<dbReference type="SUPFAM" id="SSF52540">
    <property type="entry name" value="P-loop containing nucleoside triphosphate hydrolases"/>
    <property type="match status" value="1"/>
</dbReference>
<proteinExistence type="predicted"/>
<dbReference type="STRING" id="1577474.GA0111570_1212"/>
<dbReference type="GO" id="GO:0005829">
    <property type="term" value="C:cytosol"/>
    <property type="evidence" value="ECO:0007669"/>
    <property type="project" value="TreeGrafter"/>
</dbReference>